<dbReference type="PANTHER" id="PTHR33164:SF64">
    <property type="entry name" value="TRANSCRIPTIONAL REGULATOR SLYA"/>
    <property type="match status" value="1"/>
</dbReference>
<dbReference type="InterPro" id="IPR039422">
    <property type="entry name" value="MarR/SlyA-like"/>
</dbReference>
<sequence>MTRTIRAGFESRVQQHQGLTFARARLLVTIGHNEGASQAELAAALGIETPTLKRQLDALEELGLARRKPLPGDARKYAVHLTDTARIEPLLGFRAEVENALIDGIPPEDVATTRRVLARMATNAEHLQRAEGDERDKP</sequence>
<feature type="domain" description="HTH marR-type" evidence="4">
    <location>
        <begin position="1"/>
        <end position="122"/>
    </location>
</feature>
<evidence type="ECO:0000256" key="2">
    <source>
        <dbReference type="ARBA" id="ARBA00023125"/>
    </source>
</evidence>
<dbReference type="PRINTS" id="PR00598">
    <property type="entry name" value="HTHMARR"/>
</dbReference>
<proteinExistence type="predicted"/>
<dbReference type="Gene3D" id="1.10.10.10">
    <property type="entry name" value="Winged helix-like DNA-binding domain superfamily/Winged helix DNA-binding domain"/>
    <property type="match status" value="1"/>
</dbReference>
<dbReference type="EMBL" id="JBHRXJ010000003">
    <property type="protein sequence ID" value="MFC3527779.1"/>
    <property type="molecule type" value="Genomic_DNA"/>
</dbReference>
<organism evidence="5 6">
    <name type="scientific">Paracoccus mangrovi</name>
    <dbReference type="NCBI Taxonomy" id="1715645"/>
    <lineage>
        <taxon>Bacteria</taxon>
        <taxon>Pseudomonadati</taxon>
        <taxon>Pseudomonadota</taxon>
        <taxon>Alphaproteobacteria</taxon>
        <taxon>Rhodobacterales</taxon>
        <taxon>Paracoccaceae</taxon>
        <taxon>Paracoccus</taxon>
    </lineage>
</organism>
<dbReference type="Proteomes" id="UP001595721">
    <property type="component" value="Unassembled WGS sequence"/>
</dbReference>
<dbReference type="SMART" id="SM00347">
    <property type="entry name" value="HTH_MARR"/>
    <property type="match status" value="1"/>
</dbReference>
<evidence type="ECO:0000256" key="1">
    <source>
        <dbReference type="ARBA" id="ARBA00023015"/>
    </source>
</evidence>
<gene>
    <name evidence="5" type="ORF">ACFOMH_06285</name>
</gene>
<dbReference type="InterPro" id="IPR036390">
    <property type="entry name" value="WH_DNA-bd_sf"/>
</dbReference>
<dbReference type="InterPro" id="IPR000835">
    <property type="entry name" value="HTH_MarR-typ"/>
</dbReference>
<dbReference type="Pfam" id="PF12802">
    <property type="entry name" value="MarR_2"/>
    <property type="match status" value="1"/>
</dbReference>
<dbReference type="PROSITE" id="PS50995">
    <property type="entry name" value="HTH_MARR_2"/>
    <property type="match status" value="1"/>
</dbReference>
<keyword evidence="2" id="KW-0238">DNA-binding</keyword>
<keyword evidence="3" id="KW-0804">Transcription</keyword>
<evidence type="ECO:0000313" key="6">
    <source>
        <dbReference type="Proteomes" id="UP001595721"/>
    </source>
</evidence>
<protein>
    <submittedName>
        <fullName evidence="5">MarR family winged helix-turn-helix transcriptional regulator</fullName>
    </submittedName>
</protein>
<accession>A0ABV7R0R3</accession>
<dbReference type="PANTHER" id="PTHR33164">
    <property type="entry name" value="TRANSCRIPTIONAL REGULATOR, MARR FAMILY"/>
    <property type="match status" value="1"/>
</dbReference>
<keyword evidence="6" id="KW-1185">Reference proteome</keyword>
<dbReference type="RefSeq" id="WP_377743315.1">
    <property type="nucleotide sequence ID" value="NZ_JBHRXJ010000003.1"/>
</dbReference>
<keyword evidence="1" id="KW-0805">Transcription regulation</keyword>
<evidence type="ECO:0000256" key="3">
    <source>
        <dbReference type="ARBA" id="ARBA00023163"/>
    </source>
</evidence>
<dbReference type="SUPFAM" id="SSF46785">
    <property type="entry name" value="Winged helix' DNA-binding domain"/>
    <property type="match status" value="1"/>
</dbReference>
<evidence type="ECO:0000313" key="5">
    <source>
        <dbReference type="EMBL" id="MFC3527779.1"/>
    </source>
</evidence>
<dbReference type="InterPro" id="IPR036388">
    <property type="entry name" value="WH-like_DNA-bd_sf"/>
</dbReference>
<comment type="caution">
    <text evidence="5">The sequence shown here is derived from an EMBL/GenBank/DDBJ whole genome shotgun (WGS) entry which is preliminary data.</text>
</comment>
<reference evidence="6" key="1">
    <citation type="journal article" date="2019" name="Int. J. Syst. Evol. Microbiol.">
        <title>The Global Catalogue of Microorganisms (GCM) 10K type strain sequencing project: providing services to taxonomists for standard genome sequencing and annotation.</title>
        <authorList>
            <consortium name="The Broad Institute Genomics Platform"/>
            <consortium name="The Broad Institute Genome Sequencing Center for Infectious Disease"/>
            <person name="Wu L."/>
            <person name="Ma J."/>
        </authorList>
    </citation>
    <scope>NUCLEOTIDE SEQUENCE [LARGE SCALE GENOMIC DNA]</scope>
    <source>
        <strain evidence="6">KCTC 42899</strain>
    </source>
</reference>
<name>A0ABV7R0R3_9RHOB</name>
<evidence type="ECO:0000259" key="4">
    <source>
        <dbReference type="PROSITE" id="PS50995"/>
    </source>
</evidence>